<feature type="transmembrane region" description="Helical" evidence="1">
    <location>
        <begin position="28"/>
        <end position="47"/>
    </location>
</feature>
<keyword evidence="1" id="KW-1133">Transmembrane helix</keyword>
<sequence length="268" mass="30508">MLAYKNILDPIIKFLQENFFYLHPGYTLFNTIVFGLVLGLVVLIIIRMFRWIKKDPRELFLPIIPFIFLGSGARALVDNGIYPLTLFLVTPGIYIIVGLTAIVTLLASVKLEEKFGWNYKHIIFLTGLILSIPNILYLKPFNLIPFLSILAIWAAFTSIFTILGLRWDLLNDKANLSVLSAHLFDASTTFVAVDFYGYWEQHVLPTFLTNITNTAFVMFPLKILIILTVLYLIEGFEDKYVKNTLKISIFILGLAPGLRNFLSLCMAT</sequence>
<evidence type="ECO:0008006" key="4">
    <source>
        <dbReference type="Google" id="ProtNLM"/>
    </source>
</evidence>
<dbReference type="RefSeq" id="WP_112094115.1">
    <property type="nucleotide sequence ID" value="NZ_QLOE01000006.1"/>
</dbReference>
<gene>
    <name evidence="2" type="ORF">DPC56_05735</name>
</gene>
<name>A0A328P8X5_9EURY</name>
<dbReference type="AlphaFoldDB" id="A0A328P8X5"/>
<comment type="caution">
    <text evidence="2">The sequence shown here is derived from an EMBL/GenBank/DDBJ whole genome shotgun (WGS) entry which is preliminary data.</text>
</comment>
<dbReference type="Pfam" id="PF01889">
    <property type="entry name" value="DUF63"/>
    <property type="match status" value="1"/>
</dbReference>
<feature type="transmembrane region" description="Helical" evidence="1">
    <location>
        <begin position="211"/>
        <end position="233"/>
    </location>
</feature>
<keyword evidence="1" id="KW-0812">Transmembrane</keyword>
<evidence type="ECO:0000256" key="1">
    <source>
        <dbReference type="SAM" id="Phobius"/>
    </source>
</evidence>
<feature type="transmembrane region" description="Helical" evidence="1">
    <location>
        <begin position="177"/>
        <end position="199"/>
    </location>
</feature>
<organism evidence="2 3">
    <name type="scientific">Methanothermobacter tenebrarum</name>
    <dbReference type="NCBI Taxonomy" id="680118"/>
    <lineage>
        <taxon>Archaea</taxon>
        <taxon>Methanobacteriati</taxon>
        <taxon>Methanobacteriota</taxon>
        <taxon>Methanomada group</taxon>
        <taxon>Methanobacteria</taxon>
        <taxon>Methanobacteriales</taxon>
        <taxon>Methanobacteriaceae</taxon>
        <taxon>Methanothermobacter</taxon>
    </lineage>
</organism>
<reference evidence="2 3" key="1">
    <citation type="submission" date="2018-06" db="EMBL/GenBank/DDBJ databases">
        <title>Draft genome sequence of hyperthermophilic methanogen Methanothermobacter tenebrarum sp. MCM-B 1447.</title>
        <authorList>
            <person name="Pore S.D."/>
            <person name="Dagar S."/>
            <person name="Dhakephalkar P.K."/>
        </authorList>
    </citation>
    <scope>NUCLEOTIDE SEQUENCE [LARGE SCALE GENOMIC DNA]</scope>
    <source>
        <strain evidence="2 3">MCM B 1447</strain>
    </source>
</reference>
<dbReference type="Proteomes" id="UP000249782">
    <property type="component" value="Unassembled WGS sequence"/>
</dbReference>
<accession>A0A328P8X5</accession>
<feature type="transmembrane region" description="Helical" evidence="1">
    <location>
        <begin position="119"/>
        <end position="137"/>
    </location>
</feature>
<dbReference type="PANTHER" id="PTHR40700:SF1">
    <property type="entry name" value="DUF63 DOMAIN-CONTAINING PROTEIN"/>
    <property type="match status" value="1"/>
</dbReference>
<protein>
    <recommendedName>
        <fullName evidence="4">DUF63 domain-containing protein</fullName>
    </recommendedName>
</protein>
<evidence type="ECO:0000313" key="3">
    <source>
        <dbReference type="Proteomes" id="UP000249782"/>
    </source>
</evidence>
<keyword evidence="1" id="KW-0472">Membrane</keyword>
<feature type="transmembrane region" description="Helical" evidence="1">
    <location>
        <begin position="59"/>
        <end position="77"/>
    </location>
</feature>
<keyword evidence="3" id="KW-1185">Reference proteome</keyword>
<feature type="transmembrane region" description="Helical" evidence="1">
    <location>
        <begin position="83"/>
        <end position="107"/>
    </location>
</feature>
<dbReference type="PANTHER" id="PTHR40700">
    <property type="entry name" value="HYPOTHETICAL MEMBRANE PROTEIN, CONSERVED, DUF63 FAMILY"/>
    <property type="match status" value="1"/>
</dbReference>
<proteinExistence type="predicted"/>
<dbReference type="InterPro" id="IPR002749">
    <property type="entry name" value="DUF63"/>
</dbReference>
<evidence type="ECO:0000313" key="2">
    <source>
        <dbReference type="EMBL" id="RAO78928.1"/>
    </source>
</evidence>
<feature type="transmembrane region" description="Helical" evidence="1">
    <location>
        <begin position="143"/>
        <end position="165"/>
    </location>
</feature>
<dbReference type="EMBL" id="QLOE01000006">
    <property type="protein sequence ID" value="RAO78928.1"/>
    <property type="molecule type" value="Genomic_DNA"/>
</dbReference>